<sequence>MHGEHVGRVDVEIELAASGGRRIRKCGVVQVDAFAAEFAVLNGNFRRVIRSGEFQDRGVGRSVVAEQIDAVEHESLSGGEAEGEFLAPRLAAGIGFDVGIFRLVRAPGVPGGLRNHRPRPVARFRHSDQQDIPDGLGGSARQKSRESLGGPADDPDGIVAQIVHGGWERVQRGCWRRAVAVGRSGRIKVLH</sequence>
<dbReference type="EMBL" id="VSSQ01007635">
    <property type="protein sequence ID" value="MPM36528.1"/>
    <property type="molecule type" value="Genomic_DNA"/>
</dbReference>
<gene>
    <name evidence="2" type="ORF">SDC9_83126</name>
</gene>
<protein>
    <submittedName>
        <fullName evidence="2">Uncharacterized protein</fullName>
    </submittedName>
</protein>
<proteinExistence type="predicted"/>
<organism evidence="2">
    <name type="scientific">bioreactor metagenome</name>
    <dbReference type="NCBI Taxonomy" id="1076179"/>
    <lineage>
        <taxon>unclassified sequences</taxon>
        <taxon>metagenomes</taxon>
        <taxon>ecological metagenomes</taxon>
    </lineage>
</organism>
<reference evidence="2" key="1">
    <citation type="submission" date="2019-08" db="EMBL/GenBank/DDBJ databases">
        <authorList>
            <person name="Kucharzyk K."/>
            <person name="Murdoch R.W."/>
            <person name="Higgins S."/>
            <person name="Loffler F."/>
        </authorList>
    </citation>
    <scope>NUCLEOTIDE SEQUENCE</scope>
</reference>
<dbReference type="AlphaFoldDB" id="A0A644Z8B7"/>
<feature type="compositionally biased region" description="Basic residues" evidence="1">
    <location>
        <begin position="114"/>
        <end position="124"/>
    </location>
</feature>
<comment type="caution">
    <text evidence="2">The sequence shown here is derived from an EMBL/GenBank/DDBJ whole genome shotgun (WGS) entry which is preliminary data.</text>
</comment>
<evidence type="ECO:0000313" key="2">
    <source>
        <dbReference type="EMBL" id="MPM36528.1"/>
    </source>
</evidence>
<feature type="region of interest" description="Disordered" evidence="1">
    <location>
        <begin position="112"/>
        <end position="156"/>
    </location>
</feature>
<evidence type="ECO:0000256" key="1">
    <source>
        <dbReference type="SAM" id="MobiDB-lite"/>
    </source>
</evidence>
<accession>A0A644Z8B7</accession>
<name>A0A644Z8B7_9ZZZZ</name>